<protein>
    <submittedName>
        <fullName evidence="8">Uncharacterized membrane-anchored protein</fullName>
    </submittedName>
</protein>
<keyword evidence="1" id="KW-0808">Transferase</keyword>
<keyword evidence="9" id="KW-1185">Reference proteome</keyword>
<evidence type="ECO:0000313" key="8">
    <source>
        <dbReference type="EMBL" id="SIS41307.1"/>
    </source>
</evidence>
<dbReference type="Proteomes" id="UP000186292">
    <property type="component" value="Unassembled WGS sequence"/>
</dbReference>
<feature type="compositionally biased region" description="Low complexity" evidence="5">
    <location>
        <begin position="15"/>
        <end position="28"/>
    </location>
</feature>
<feature type="compositionally biased region" description="Basic and acidic residues" evidence="5">
    <location>
        <begin position="44"/>
        <end position="59"/>
    </location>
</feature>
<feature type="transmembrane region" description="Helical" evidence="6">
    <location>
        <begin position="417"/>
        <end position="439"/>
    </location>
</feature>
<dbReference type="GO" id="GO:0005524">
    <property type="term" value="F:ATP binding"/>
    <property type="evidence" value="ECO:0007669"/>
    <property type="project" value="UniProtKB-KW"/>
</dbReference>
<dbReference type="AlphaFoldDB" id="A0A1N7IW94"/>
<keyword evidence="6" id="KW-1133">Transmembrane helix</keyword>
<evidence type="ECO:0000256" key="5">
    <source>
        <dbReference type="SAM" id="MobiDB-lite"/>
    </source>
</evidence>
<evidence type="ECO:0000256" key="2">
    <source>
        <dbReference type="ARBA" id="ARBA00022741"/>
    </source>
</evidence>
<dbReference type="InterPro" id="IPR036759">
    <property type="entry name" value="TPK_catalytic_sf"/>
</dbReference>
<evidence type="ECO:0000256" key="1">
    <source>
        <dbReference type="ARBA" id="ARBA00022679"/>
    </source>
</evidence>
<gene>
    <name evidence="8" type="ORF">SAMN05444817_102190</name>
</gene>
<dbReference type="GO" id="GO:0004788">
    <property type="term" value="F:thiamine diphosphokinase activity"/>
    <property type="evidence" value="ECO:0007669"/>
    <property type="project" value="InterPro"/>
</dbReference>
<keyword evidence="3" id="KW-0418">Kinase</keyword>
<feature type="domain" description="SteA-like C-terminal" evidence="7">
    <location>
        <begin position="405"/>
        <end position="456"/>
    </location>
</feature>
<evidence type="ECO:0000256" key="3">
    <source>
        <dbReference type="ARBA" id="ARBA00022777"/>
    </source>
</evidence>
<dbReference type="GO" id="GO:0016301">
    <property type="term" value="F:kinase activity"/>
    <property type="evidence" value="ECO:0007669"/>
    <property type="project" value="UniProtKB-KW"/>
</dbReference>
<dbReference type="InterPro" id="IPR022215">
    <property type="entry name" value="SteA-like_C"/>
</dbReference>
<sequence>MSSTSRTPSADKNGTKASTSGSASSSTKVTAQPEKKTAQKPAKKTVEKTAEKPAKKVETSTRQTVDNPVKKTADTTVITETITGSLRDCTPQGKGMRRFHEGDIAIVDAPDMSRREAQALVEKHPSAVVNIAQFSTGNIPNYGPQLLLDAGIPLLENAGAATRGSFRDGKKGSVTADGEVRAGKKPIAQADAVDRALADSSFDESQQHLVDHMEAYFGNSIEFIHTESPLLVDGVGVPELGDAMEGRRVLIVSPTANTRERVEPMRNFIREFQPVIIGVGAAVDALLDSGYSCDFIVGDPADISNDNLRGDARVILPADPDGHAAGLERIQDLGVGAVTFPAATDSPTDLAILLAVFHDAETIVTVGDGLDLDRIFAGDEDATPAAMLTRLKAGNRIVDSRVIENLYAKSSSGAGLAWAWAILGLLVAVATVILIVGLVGNGSFVDNLIDTWNNFALTVQNLFSR</sequence>
<feature type="region of interest" description="Disordered" evidence="5">
    <location>
        <begin position="1"/>
        <end position="67"/>
    </location>
</feature>
<dbReference type="STRING" id="1161099.SAMN05444817_102190"/>
<accession>A0A1N7IW94</accession>
<keyword evidence="4" id="KW-0067">ATP-binding</keyword>
<dbReference type="EMBL" id="FTOF01000002">
    <property type="protein sequence ID" value="SIS41307.1"/>
    <property type="molecule type" value="Genomic_DNA"/>
</dbReference>
<evidence type="ECO:0000259" key="7">
    <source>
        <dbReference type="Pfam" id="PF12555"/>
    </source>
</evidence>
<dbReference type="RefSeq" id="WP_234958714.1">
    <property type="nucleotide sequence ID" value="NZ_CP046976.1"/>
</dbReference>
<dbReference type="NCBIfam" id="NF040608">
    <property type="entry name" value="division_SteA"/>
    <property type="match status" value="1"/>
</dbReference>
<keyword evidence="2" id="KW-0547">Nucleotide-binding</keyword>
<keyword evidence="6" id="KW-0472">Membrane</keyword>
<proteinExistence type="predicted"/>
<dbReference type="GO" id="GO:0009229">
    <property type="term" value="P:thiamine diphosphate biosynthetic process"/>
    <property type="evidence" value="ECO:0007669"/>
    <property type="project" value="InterPro"/>
</dbReference>
<dbReference type="InterPro" id="IPR047795">
    <property type="entry name" value="Put_SteA-like"/>
</dbReference>
<organism evidence="8 9">
    <name type="scientific">Corynebacterium appendicis CIP 107643</name>
    <dbReference type="NCBI Taxonomy" id="1161099"/>
    <lineage>
        <taxon>Bacteria</taxon>
        <taxon>Bacillati</taxon>
        <taxon>Actinomycetota</taxon>
        <taxon>Actinomycetes</taxon>
        <taxon>Mycobacteriales</taxon>
        <taxon>Corynebacteriaceae</taxon>
        <taxon>Corynebacterium</taxon>
    </lineage>
</organism>
<evidence type="ECO:0000256" key="4">
    <source>
        <dbReference type="ARBA" id="ARBA00022840"/>
    </source>
</evidence>
<name>A0A1N7IW94_9CORY</name>
<reference evidence="9" key="1">
    <citation type="submission" date="2017-01" db="EMBL/GenBank/DDBJ databases">
        <authorList>
            <person name="Varghese N."/>
            <person name="Submissions S."/>
        </authorList>
    </citation>
    <scope>NUCLEOTIDE SEQUENCE [LARGE SCALE GENOMIC DNA]</scope>
    <source>
        <strain evidence="9">DSM 44531</strain>
    </source>
</reference>
<keyword evidence="6" id="KW-0812">Transmembrane</keyword>
<feature type="compositionally biased region" description="Polar residues" evidence="5">
    <location>
        <begin position="1"/>
        <end position="12"/>
    </location>
</feature>
<dbReference type="Pfam" id="PF12555">
    <property type="entry name" value="SteA-like_C"/>
    <property type="match status" value="1"/>
</dbReference>
<evidence type="ECO:0000313" key="9">
    <source>
        <dbReference type="Proteomes" id="UP000186292"/>
    </source>
</evidence>
<evidence type="ECO:0000256" key="6">
    <source>
        <dbReference type="SAM" id="Phobius"/>
    </source>
</evidence>
<dbReference type="SUPFAM" id="SSF63999">
    <property type="entry name" value="Thiamin pyrophosphokinase, catalytic domain"/>
    <property type="match status" value="1"/>
</dbReference>